<keyword evidence="3" id="KW-1185">Reference proteome</keyword>
<feature type="compositionally biased region" description="Acidic residues" evidence="1">
    <location>
        <begin position="1"/>
        <end position="32"/>
    </location>
</feature>
<dbReference type="Proteomes" id="UP000030665">
    <property type="component" value="Unassembled WGS sequence"/>
</dbReference>
<feature type="compositionally biased region" description="Basic residues" evidence="1">
    <location>
        <begin position="38"/>
        <end position="54"/>
    </location>
</feature>
<feature type="compositionally biased region" description="Polar residues" evidence="1">
    <location>
        <begin position="96"/>
        <end position="115"/>
    </location>
</feature>
<dbReference type="AlphaFoldDB" id="A0A077YZI1"/>
<organism evidence="2 3">
    <name type="scientific">Trichuris trichiura</name>
    <name type="common">Whipworm</name>
    <name type="synonym">Trichocephalus trichiurus</name>
    <dbReference type="NCBI Taxonomy" id="36087"/>
    <lineage>
        <taxon>Eukaryota</taxon>
        <taxon>Metazoa</taxon>
        <taxon>Ecdysozoa</taxon>
        <taxon>Nematoda</taxon>
        <taxon>Enoplea</taxon>
        <taxon>Dorylaimia</taxon>
        <taxon>Trichinellida</taxon>
        <taxon>Trichuridae</taxon>
        <taxon>Trichuris</taxon>
    </lineage>
</organism>
<dbReference type="STRING" id="36087.A0A077YZI1"/>
<reference evidence="2" key="2">
    <citation type="submission" date="2014-03" db="EMBL/GenBank/DDBJ databases">
        <title>The whipworm genome and dual-species transcriptomics of an intimate host-pathogen interaction.</title>
        <authorList>
            <person name="Foth B.J."/>
            <person name="Tsai I.J."/>
            <person name="Reid A.J."/>
            <person name="Bancroft A.J."/>
            <person name="Nichol S."/>
            <person name="Tracey A."/>
            <person name="Holroyd N."/>
            <person name="Cotton J.A."/>
            <person name="Stanley E.J."/>
            <person name="Zarowiecki M."/>
            <person name="Liu J.Z."/>
            <person name="Huckvale T."/>
            <person name="Cooper P.J."/>
            <person name="Grencis R.K."/>
            <person name="Berriman M."/>
        </authorList>
    </citation>
    <scope>NUCLEOTIDE SEQUENCE [LARGE SCALE GENOMIC DNA]</scope>
</reference>
<evidence type="ECO:0000256" key="1">
    <source>
        <dbReference type="SAM" id="MobiDB-lite"/>
    </source>
</evidence>
<protein>
    <submittedName>
        <fullName evidence="2">Uncharacterized protein</fullName>
    </submittedName>
</protein>
<feature type="compositionally biased region" description="Acidic residues" evidence="1">
    <location>
        <begin position="76"/>
        <end position="85"/>
    </location>
</feature>
<feature type="region of interest" description="Disordered" evidence="1">
    <location>
        <begin position="1"/>
        <end position="115"/>
    </location>
</feature>
<dbReference type="OrthoDB" id="10471029at2759"/>
<accession>A0A077YZI1</accession>
<name>A0A077YZI1_TRITR</name>
<dbReference type="EMBL" id="HG805810">
    <property type="protein sequence ID" value="CDW51795.1"/>
    <property type="molecule type" value="Genomic_DNA"/>
</dbReference>
<evidence type="ECO:0000313" key="3">
    <source>
        <dbReference type="Proteomes" id="UP000030665"/>
    </source>
</evidence>
<reference evidence="2" key="1">
    <citation type="submission" date="2014-01" db="EMBL/GenBank/DDBJ databases">
        <authorList>
            <person name="Aslett M."/>
        </authorList>
    </citation>
    <scope>NUCLEOTIDE SEQUENCE</scope>
</reference>
<gene>
    <name evidence="2" type="ORF">TTRE_0000005401</name>
</gene>
<evidence type="ECO:0000313" key="2">
    <source>
        <dbReference type="EMBL" id="CDW51795.1"/>
    </source>
</evidence>
<sequence length="115" mass="12353">MSETESEAYEQEESEEDEDEWKGDADSGSDFESEMKKGKAAKGKKGAVGKRNARPTRANAKRGATSKKRGSSASDVSEDSGEDDSYVPRPSKRRQLSSNKNRGVTVEGSASSDGD</sequence>
<proteinExistence type="predicted"/>